<comment type="caution">
    <text evidence="4">The sequence shown here is derived from an EMBL/GenBank/DDBJ whole genome shotgun (WGS) entry which is preliminary data.</text>
</comment>
<dbReference type="Pfam" id="PF00293">
    <property type="entry name" value="NUDIX"/>
    <property type="match status" value="1"/>
</dbReference>
<dbReference type="InterPro" id="IPR000086">
    <property type="entry name" value="NUDIX_hydrolase_dom"/>
</dbReference>
<dbReference type="PROSITE" id="PS51462">
    <property type="entry name" value="NUDIX"/>
    <property type="match status" value="1"/>
</dbReference>
<dbReference type="RefSeq" id="WP_302714566.1">
    <property type="nucleotide sequence ID" value="NZ_JAULRT010000062.1"/>
</dbReference>
<dbReference type="Gene3D" id="3.90.79.10">
    <property type="entry name" value="Nucleoside Triphosphate Pyrophosphohydrolase"/>
    <property type="match status" value="1"/>
</dbReference>
<evidence type="ECO:0000256" key="2">
    <source>
        <dbReference type="ARBA" id="ARBA00022801"/>
    </source>
</evidence>
<dbReference type="Proteomes" id="UP001168380">
    <property type="component" value="Unassembled WGS sequence"/>
</dbReference>
<evidence type="ECO:0000313" key="4">
    <source>
        <dbReference type="EMBL" id="MDO3383645.1"/>
    </source>
</evidence>
<sequence>MIDKVHKACPVVLRRRPHLEIMVFRHPLAGIQLVKGGVEVGESVAAACERELLEESGLVAWATKSLGTLPLGEPASVWEFYQMTLEADQLPERWSFDTEDGGGLRFDFFWHRLDQPESADWHSMFSAALAHIRERVSQ</sequence>
<keyword evidence="5" id="KW-1185">Reference proteome</keyword>
<evidence type="ECO:0000259" key="3">
    <source>
        <dbReference type="PROSITE" id="PS51462"/>
    </source>
</evidence>
<dbReference type="SUPFAM" id="SSF55811">
    <property type="entry name" value="Nudix"/>
    <property type="match status" value="1"/>
</dbReference>
<dbReference type="InterPro" id="IPR015797">
    <property type="entry name" value="NUDIX_hydrolase-like_dom_sf"/>
</dbReference>
<evidence type="ECO:0000256" key="1">
    <source>
        <dbReference type="ARBA" id="ARBA00001946"/>
    </source>
</evidence>
<accession>A0ABT8THS5</accession>
<dbReference type="PROSITE" id="PS00893">
    <property type="entry name" value="NUDIX_BOX"/>
    <property type="match status" value="1"/>
</dbReference>
<reference evidence="4" key="1">
    <citation type="submission" date="2023-07" db="EMBL/GenBank/DDBJ databases">
        <title>Gilvimarinus algae sp. nov., isolated from the surface of Kelp.</title>
        <authorList>
            <person name="Sun Y.Y."/>
            <person name="Gong Y."/>
            <person name="Du Z.J."/>
        </authorList>
    </citation>
    <scope>NUCLEOTIDE SEQUENCE</scope>
    <source>
        <strain evidence="4">SDUM040014</strain>
    </source>
</reference>
<dbReference type="EMBL" id="JAULRT010000062">
    <property type="protein sequence ID" value="MDO3383645.1"/>
    <property type="molecule type" value="Genomic_DNA"/>
</dbReference>
<organism evidence="4 5">
    <name type="scientific">Gilvimarinus algae</name>
    <dbReference type="NCBI Taxonomy" id="3058037"/>
    <lineage>
        <taxon>Bacteria</taxon>
        <taxon>Pseudomonadati</taxon>
        <taxon>Pseudomonadota</taxon>
        <taxon>Gammaproteobacteria</taxon>
        <taxon>Cellvibrionales</taxon>
        <taxon>Cellvibrionaceae</taxon>
        <taxon>Gilvimarinus</taxon>
    </lineage>
</organism>
<gene>
    <name evidence="4" type="ORF">QWI16_15795</name>
</gene>
<comment type="cofactor">
    <cofactor evidence="1">
        <name>Mg(2+)</name>
        <dbReference type="ChEBI" id="CHEBI:18420"/>
    </cofactor>
</comment>
<evidence type="ECO:0000313" key="5">
    <source>
        <dbReference type="Proteomes" id="UP001168380"/>
    </source>
</evidence>
<proteinExistence type="predicted"/>
<keyword evidence="2" id="KW-0378">Hydrolase</keyword>
<protein>
    <submittedName>
        <fullName evidence="4">NUDIX domain-containing protein</fullName>
    </submittedName>
</protein>
<dbReference type="InterPro" id="IPR020084">
    <property type="entry name" value="NUDIX_hydrolase_CS"/>
</dbReference>
<feature type="domain" description="Nudix hydrolase" evidence="3">
    <location>
        <begin position="1"/>
        <end position="129"/>
    </location>
</feature>
<name>A0ABT8THS5_9GAMM</name>